<evidence type="ECO:0000313" key="10">
    <source>
        <dbReference type="Proteomes" id="UP000037210"/>
    </source>
</evidence>
<dbReference type="Proteomes" id="UP000037210">
    <property type="component" value="Unassembled WGS sequence"/>
</dbReference>
<evidence type="ECO:0000256" key="2">
    <source>
        <dbReference type="ARBA" id="ARBA00022485"/>
    </source>
</evidence>
<evidence type="ECO:0000256" key="3">
    <source>
        <dbReference type="ARBA" id="ARBA00022691"/>
    </source>
</evidence>
<dbReference type="PANTHER" id="PTHR43288:SF2">
    <property type="entry name" value="RADICAL SAM CORE DOMAIN-CONTAINING PROTEIN"/>
    <property type="match status" value="1"/>
</dbReference>
<keyword evidence="6" id="KW-0411">Iron-sulfur</keyword>
<comment type="cofactor">
    <cofactor evidence="1">
        <name>[4Fe-4S] cluster</name>
        <dbReference type="ChEBI" id="CHEBI:49883"/>
    </cofactor>
</comment>
<keyword evidence="5" id="KW-0408">Iron</keyword>
<evidence type="ECO:0000256" key="1">
    <source>
        <dbReference type="ARBA" id="ARBA00001966"/>
    </source>
</evidence>
<protein>
    <recommendedName>
        <fullName evidence="8">Radical SAM core domain-containing protein</fullName>
    </recommendedName>
</protein>
<sequence>MEAAGTARDRHLGRELRFYYPLPRFPNASVTGSRCALRCRHCGGRYLEGMTSVETPSKLRRFCADLEARGAIGLLVSGGSDARGRVPLGPFLDALRWAKENTGLIVNVHTGLLDAAEAEEIASAGVDIASVDVVGSDETIRRVYGLDATAGDYRETLEALRGAGVPSVVPHICVGLDHGEIRGEAAALGMVQGFDPDLVVILGLIPTPGTPMEAVDPPSAEDMARAVAAARLMCPRAGVALGCMRARNDKARTEELVIAAGADRIVLPARATIEKAAKQGFDVKHLDGCCSIPRSLEHRSLRR</sequence>
<dbReference type="GO" id="GO:0042364">
    <property type="term" value="P:water-soluble vitamin biosynthetic process"/>
    <property type="evidence" value="ECO:0007669"/>
    <property type="project" value="UniProtKB-ARBA"/>
</dbReference>
<dbReference type="GO" id="GO:0003824">
    <property type="term" value="F:catalytic activity"/>
    <property type="evidence" value="ECO:0007669"/>
    <property type="project" value="InterPro"/>
</dbReference>
<evidence type="ECO:0000256" key="6">
    <source>
        <dbReference type="ARBA" id="ARBA00023014"/>
    </source>
</evidence>
<accession>A0A0M0BLW9</accession>
<dbReference type="Pfam" id="PF06968">
    <property type="entry name" value="BATS"/>
    <property type="match status" value="1"/>
</dbReference>
<comment type="caution">
    <text evidence="9">The sequence shown here is derived from an EMBL/GenBank/DDBJ whole genome shotgun (WGS) entry which is preliminary data.</text>
</comment>
<dbReference type="AlphaFoldDB" id="A0A0M0BLW9"/>
<dbReference type="Pfam" id="PF04055">
    <property type="entry name" value="Radical_SAM"/>
    <property type="match status" value="1"/>
</dbReference>
<feature type="domain" description="Radical SAM core" evidence="8">
    <location>
        <begin position="18"/>
        <end position="242"/>
    </location>
</feature>
<keyword evidence="3" id="KW-0949">S-adenosyl-L-methionine</keyword>
<dbReference type="GO" id="GO:0051539">
    <property type="term" value="F:4 iron, 4 sulfur cluster binding"/>
    <property type="evidence" value="ECO:0007669"/>
    <property type="project" value="UniProtKB-KW"/>
</dbReference>
<name>A0A0M0BLW9_9ARCH</name>
<dbReference type="InterPro" id="IPR007197">
    <property type="entry name" value="rSAM"/>
</dbReference>
<evidence type="ECO:0000256" key="4">
    <source>
        <dbReference type="ARBA" id="ARBA00022723"/>
    </source>
</evidence>
<dbReference type="SMART" id="SM00729">
    <property type="entry name" value="Elp3"/>
    <property type="match status" value="1"/>
</dbReference>
<dbReference type="SUPFAM" id="SSF102114">
    <property type="entry name" value="Radical SAM enzymes"/>
    <property type="match status" value="1"/>
</dbReference>
<evidence type="ECO:0000259" key="8">
    <source>
        <dbReference type="PROSITE" id="PS51918"/>
    </source>
</evidence>
<dbReference type="PANTHER" id="PTHR43288">
    <property type="entry name" value="BIOTIN SYNTHASE-RELATED PROTEIN, RADICAL SAM SUPERFAMILY"/>
    <property type="match status" value="1"/>
</dbReference>
<dbReference type="PROSITE" id="PS51918">
    <property type="entry name" value="RADICAL_SAM"/>
    <property type="match status" value="1"/>
</dbReference>
<dbReference type="InterPro" id="IPR006638">
    <property type="entry name" value="Elp3/MiaA/NifB-like_rSAM"/>
</dbReference>
<dbReference type="GO" id="GO:0046872">
    <property type="term" value="F:metal ion binding"/>
    <property type="evidence" value="ECO:0007669"/>
    <property type="project" value="UniProtKB-KW"/>
</dbReference>
<organism evidence="9 10">
    <name type="scientific">miscellaneous Crenarchaeota group-15 archaeon DG-45</name>
    <dbReference type="NCBI Taxonomy" id="1685127"/>
    <lineage>
        <taxon>Archaea</taxon>
        <taxon>Candidatus Bathyarchaeota</taxon>
        <taxon>MCG-15</taxon>
    </lineage>
</organism>
<gene>
    <name evidence="9" type="ORF">AC482_06255</name>
</gene>
<dbReference type="CDD" id="cd01335">
    <property type="entry name" value="Radical_SAM"/>
    <property type="match status" value="1"/>
</dbReference>
<comment type="cofactor">
    <cofactor evidence="7">
        <name>[2Fe-2S] cluster</name>
        <dbReference type="ChEBI" id="CHEBI:190135"/>
    </cofactor>
</comment>
<evidence type="ECO:0000256" key="5">
    <source>
        <dbReference type="ARBA" id="ARBA00023004"/>
    </source>
</evidence>
<proteinExistence type="predicted"/>
<dbReference type="InterPro" id="IPR013785">
    <property type="entry name" value="Aldolase_TIM"/>
</dbReference>
<dbReference type="Gene3D" id="3.20.20.70">
    <property type="entry name" value="Aldolase class I"/>
    <property type="match status" value="1"/>
</dbReference>
<evidence type="ECO:0000256" key="7">
    <source>
        <dbReference type="ARBA" id="ARBA00034078"/>
    </source>
</evidence>
<dbReference type="InterPro" id="IPR010722">
    <property type="entry name" value="BATS_dom"/>
</dbReference>
<dbReference type="EMBL" id="LFWZ01000061">
    <property type="protein sequence ID" value="KON29538.1"/>
    <property type="molecule type" value="Genomic_DNA"/>
</dbReference>
<dbReference type="SFLD" id="SFLDS00029">
    <property type="entry name" value="Radical_SAM"/>
    <property type="match status" value="1"/>
</dbReference>
<dbReference type="SFLD" id="SFLDG01113">
    <property type="entry name" value="Uncharacterised_Radical_SAM_Su"/>
    <property type="match status" value="1"/>
</dbReference>
<reference evidence="9 10" key="1">
    <citation type="submission" date="2015-06" db="EMBL/GenBank/DDBJ databases">
        <title>New insights into the roles of widespread benthic archaea in carbon and nitrogen cycling.</title>
        <authorList>
            <person name="Lazar C.S."/>
            <person name="Baker B.J."/>
            <person name="Seitz K.W."/>
            <person name="Hyde A.S."/>
            <person name="Dick G.J."/>
            <person name="Hinrichs K.-U."/>
            <person name="Teske A.P."/>
        </authorList>
    </citation>
    <scope>NUCLEOTIDE SEQUENCE [LARGE SCALE GENOMIC DNA]</scope>
    <source>
        <strain evidence="9">DG-45</strain>
    </source>
</reference>
<dbReference type="GO" id="GO:0044272">
    <property type="term" value="P:sulfur compound biosynthetic process"/>
    <property type="evidence" value="ECO:0007669"/>
    <property type="project" value="UniProtKB-ARBA"/>
</dbReference>
<keyword evidence="4" id="KW-0479">Metal-binding</keyword>
<evidence type="ECO:0000313" key="9">
    <source>
        <dbReference type="EMBL" id="KON29538.1"/>
    </source>
</evidence>
<keyword evidence="2" id="KW-0004">4Fe-4S</keyword>
<dbReference type="InterPro" id="IPR058240">
    <property type="entry name" value="rSAM_sf"/>
</dbReference>